<keyword evidence="1" id="KW-0812">Transmembrane</keyword>
<proteinExistence type="predicted"/>
<comment type="caution">
    <text evidence="2">The sequence shown here is derived from an EMBL/GenBank/DDBJ whole genome shotgun (WGS) entry which is preliminary data.</text>
</comment>
<reference evidence="2 3" key="1">
    <citation type="submission" date="2020-02" db="EMBL/GenBank/DDBJ databases">
        <authorList>
            <person name="Ma Q."/>
            <person name="Huang Y."/>
            <person name="Song X."/>
            <person name="Pei D."/>
        </authorList>
    </citation>
    <scope>NUCLEOTIDE SEQUENCE [LARGE SCALE GENOMIC DNA]</scope>
    <source>
        <strain evidence="2">Sxm20200214</strain>
        <tissue evidence="2">Leaf</tissue>
    </source>
</reference>
<dbReference type="AlphaFoldDB" id="A0A8X7WGJ4"/>
<evidence type="ECO:0000313" key="3">
    <source>
        <dbReference type="Proteomes" id="UP000886595"/>
    </source>
</evidence>
<evidence type="ECO:0000256" key="1">
    <source>
        <dbReference type="SAM" id="Phobius"/>
    </source>
</evidence>
<gene>
    <name evidence="2" type="ORF">Bca52824_000436</name>
</gene>
<feature type="transmembrane region" description="Helical" evidence="1">
    <location>
        <begin position="79"/>
        <end position="100"/>
    </location>
</feature>
<keyword evidence="3" id="KW-1185">Reference proteome</keyword>
<organism evidence="2 3">
    <name type="scientific">Brassica carinata</name>
    <name type="common">Ethiopian mustard</name>
    <name type="synonym">Abyssinian cabbage</name>
    <dbReference type="NCBI Taxonomy" id="52824"/>
    <lineage>
        <taxon>Eukaryota</taxon>
        <taxon>Viridiplantae</taxon>
        <taxon>Streptophyta</taxon>
        <taxon>Embryophyta</taxon>
        <taxon>Tracheophyta</taxon>
        <taxon>Spermatophyta</taxon>
        <taxon>Magnoliopsida</taxon>
        <taxon>eudicotyledons</taxon>
        <taxon>Gunneridae</taxon>
        <taxon>Pentapetalae</taxon>
        <taxon>rosids</taxon>
        <taxon>malvids</taxon>
        <taxon>Brassicales</taxon>
        <taxon>Brassicaceae</taxon>
        <taxon>Brassiceae</taxon>
        <taxon>Brassica</taxon>
    </lineage>
</organism>
<accession>A0A8X7WGJ4</accession>
<dbReference type="Proteomes" id="UP000886595">
    <property type="component" value="Unassembled WGS sequence"/>
</dbReference>
<keyword evidence="1" id="KW-0472">Membrane</keyword>
<dbReference type="EMBL" id="JAAMPC010000001">
    <property type="protein sequence ID" value="KAG2329256.1"/>
    <property type="molecule type" value="Genomic_DNA"/>
</dbReference>
<feature type="transmembrane region" description="Helical" evidence="1">
    <location>
        <begin position="120"/>
        <end position="145"/>
    </location>
</feature>
<dbReference type="OrthoDB" id="19329at2759"/>
<name>A0A8X7WGJ4_BRACI</name>
<protein>
    <submittedName>
        <fullName evidence="2">Uncharacterized protein</fullName>
    </submittedName>
</protein>
<keyword evidence="1" id="KW-1133">Transmembrane helix</keyword>
<sequence length="174" mass="19677">MGEAGLRFMRLETGDPYIFGDCECLVPLHSEPAMCQAITIVFLYCLSAVNMECHVDFGHGFLLDILEEICLYSQRKLSICLLSVQMKLILSMLWFLKFAILLPWPKSSDSLTSVERENKLVNLINVIYVVWSALSFAVVLSIYVLQSSREKLARFVRETVVESSANVGESDKVE</sequence>
<evidence type="ECO:0000313" key="2">
    <source>
        <dbReference type="EMBL" id="KAG2329256.1"/>
    </source>
</evidence>